<feature type="transmembrane region" description="Helical" evidence="5">
    <location>
        <begin position="452"/>
        <end position="471"/>
    </location>
</feature>
<comment type="subcellular location">
    <subcellularLocation>
        <location evidence="1">Membrane</location>
        <topology evidence="1">Multi-pass membrane protein</topology>
    </subcellularLocation>
</comment>
<keyword evidence="4 5" id="KW-0472">Membrane</keyword>
<protein>
    <recommendedName>
        <fullName evidence="6">G-protein coupled receptors family 2 profile 2 domain-containing protein</fullName>
    </recommendedName>
</protein>
<dbReference type="OMA" id="WPEGSSM"/>
<evidence type="ECO:0000256" key="2">
    <source>
        <dbReference type="ARBA" id="ARBA00022692"/>
    </source>
</evidence>
<dbReference type="InterPro" id="IPR017981">
    <property type="entry name" value="GPCR_2-like_7TM"/>
</dbReference>
<dbReference type="EnsemblMetazoa" id="XM_038200128.1">
    <property type="protein sequence ID" value="XP_038056056.1"/>
    <property type="gene ID" value="LOC119728050"/>
</dbReference>
<dbReference type="PANTHER" id="PTHR12011">
    <property type="entry name" value="ADHESION G-PROTEIN COUPLED RECEPTOR"/>
    <property type="match status" value="1"/>
</dbReference>
<feature type="domain" description="G-protein coupled receptors family 2 profile 2" evidence="6">
    <location>
        <begin position="226"/>
        <end position="473"/>
    </location>
</feature>
<dbReference type="Proteomes" id="UP000887568">
    <property type="component" value="Unplaced"/>
</dbReference>
<evidence type="ECO:0000313" key="7">
    <source>
        <dbReference type="EnsemblMetazoa" id="XP_038056056.1"/>
    </source>
</evidence>
<sequence>METSRDFVLDCMATITQIAKAVGRAWPEGSSMRMHQDDTDVVLRNKEEQIQQEEHSFGIASSFILFDQEVMTPPVVLVESQSADFLGYSAEFESTVDYEYNEFPSELAININVTSAFKALNVRGKDFTLQYSVPLSETDLTSSRELILSHTEEVIIREGGNVTIVSVSSTTKCKARSNLDRRLATDKLNGCKILHIDGRTRSCDCNHVDDVTVFIKVWKIGISGIFRWSISISCVVSFIAITIAVAILGYARCLWKGDEDLFRTMVLVTIAATDMCLLLSVQEIESEIFCKANAIVLHFSYLSISAWMFVRGSLLLRQSHKPLHGATESLPRRRIGFLIGLGVPSVVVFISGATSVSQYTSEFGCLADFKALLWVFLLPAIIVSSVSIGTFFFVAFSWLLSIYKISSFLSFPYPKRNDLQRFALTAVLAVAAVVLMPSSLATPTGKVTANEWLFVVVNSLLGPCVLSLSCFTDSKVRKALALRVGQNKKRTDNLSVSAQKDSSEGIPKDRGASYIDVDFTPVIPWHGASNHRPDSPIVSADNDGFEGCPEINLRALACSTPTPPPSMRPDSSMSELDLELLPGMVLMDEPKLVKEVKTSHRVFVRGSWHVEEEKVVRKVYRRPRSSRETSTV</sequence>
<evidence type="ECO:0000256" key="3">
    <source>
        <dbReference type="ARBA" id="ARBA00022989"/>
    </source>
</evidence>
<evidence type="ECO:0000256" key="5">
    <source>
        <dbReference type="SAM" id="Phobius"/>
    </source>
</evidence>
<dbReference type="GO" id="GO:0007166">
    <property type="term" value="P:cell surface receptor signaling pathway"/>
    <property type="evidence" value="ECO:0007669"/>
    <property type="project" value="InterPro"/>
</dbReference>
<dbReference type="GeneID" id="119728050"/>
<dbReference type="Pfam" id="PF00002">
    <property type="entry name" value="7tm_2"/>
    <property type="match status" value="1"/>
</dbReference>
<evidence type="ECO:0000256" key="1">
    <source>
        <dbReference type="ARBA" id="ARBA00004141"/>
    </source>
</evidence>
<reference evidence="7" key="1">
    <citation type="submission" date="2022-11" db="UniProtKB">
        <authorList>
            <consortium name="EnsemblMetazoa"/>
        </authorList>
    </citation>
    <scope>IDENTIFICATION</scope>
</reference>
<feature type="transmembrane region" description="Helical" evidence="5">
    <location>
        <begin position="294"/>
        <end position="314"/>
    </location>
</feature>
<feature type="transmembrane region" description="Helical" evidence="5">
    <location>
        <begin position="422"/>
        <end position="440"/>
    </location>
</feature>
<feature type="transmembrane region" description="Helical" evidence="5">
    <location>
        <begin position="335"/>
        <end position="353"/>
    </location>
</feature>
<dbReference type="GO" id="GO:0004930">
    <property type="term" value="F:G protein-coupled receptor activity"/>
    <property type="evidence" value="ECO:0007669"/>
    <property type="project" value="InterPro"/>
</dbReference>
<organism evidence="7 8">
    <name type="scientific">Patiria miniata</name>
    <name type="common">Bat star</name>
    <name type="synonym">Asterina miniata</name>
    <dbReference type="NCBI Taxonomy" id="46514"/>
    <lineage>
        <taxon>Eukaryota</taxon>
        <taxon>Metazoa</taxon>
        <taxon>Echinodermata</taxon>
        <taxon>Eleutherozoa</taxon>
        <taxon>Asterozoa</taxon>
        <taxon>Asteroidea</taxon>
        <taxon>Valvatacea</taxon>
        <taxon>Valvatida</taxon>
        <taxon>Asterinidae</taxon>
        <taxon>Patiria</taxon>
    </lineage>
</organism>
<evidence type="ECO:0000259" key="6">
    <source>
        <dbReference type="PROSITE" id="PS50261"/>
    </source>
</evidence>
<dbReference type="RefSeq" id="XP_038056056.1">
    <property type="nucleotide sequence ID" value="XM_038200128.1"/>
</dbReference>
<dbReference type="OrthoDB" id="10429032at2759"/>
<dbReference type="GO" id="GO:0005886">
    <property type="term" value="C:plasma membrane"/>
    <property type="evidence" value="ECO:0007669"/>
    <property type="project" value="TreeGrafter"/>
</dbReference>
<name>A0A913ZYB6_PATMI</name>
<keyword evidence="2 5" id="KW-0812">Transmembrane</keyword>
<evidence type="ECO:0000313" key="8">
    <source>
        <dbReference type="Proteomes" id="UP000887568"/>
    </source>
</evidence>
<feature type="transmembrane region" description="Helical" evidence="5">
    <location>
        <begin position="373"/>
        <end position="401"/>
    </location>
</feature>
<proteinExistence type="predicted"/>
<dbReference type="PANTHER" id="PTHR12011:SF347">
    <property type="entry name" value="FI21270P1-RELATED"/>
    <property type="match status" value="1"/>
</dbReference>
<dbReference type="PROSITE" id="PS50261">
    <property type="entry name" value="G_PROTEIN_RECEP_F2_4"/>
    <property type="match status" value="1"/>
</dbReference>
<dbReference type="InterPro" id="IPR000832">
    <property type="entry name" value="GPCR_2_secretin-like"/>
</dbReference>
<accession>A0A913ZYB6</accession>
<evidence type="ECO:0000256" key="4">
    <source>
        <dbReference type="ARBA" id="ARBA00023136"/>
    </source>
</evidence>
<keyword evidence="3 5" id="KW-1133">Transmembrane helix</keyword>
<keyword evidence="8" id="KW-1185">Reference proteome</keyword>
<feature type="transmembrane region" description="Helical" evidence="5">
    <location>
        <begin position="261"/>
        <end position="282"/>
    </location>
</feature>
<dbReference type="Gene3D" id="1.20.1070.10">
    <property type="entry name" value="Rhodopsin 7-helix transmembrane proteins"/>
    <property type="match status" value="1"/>
</dbReference>
<dbReference type="AlphaFoldDB" id="A0A913ZYB6"/>
<feature type="transmembrane region" description="Helical" evidence="5">
    <location>
        <begin position="225"/>
        <end position="249"/>
    </location>
</feature>